<dbReference type="GO" id="GO:0006351">
    <property type="term" value="P:DNA-templated transcription"/>
    <property type="evidence" value="ECO:0007669"/>
    <property type="project" value="InterPro"/>
</dbReference>
<dbReference type="PANTHER" id="PTHR46910">
    <property type="entry name" value="TRANSCRIPTION FACTOR PDR1"/>
    <property type="match status" value="1"/>
</dbReference>
<feature type="domain" description="Xylanolytic transcriptional activator regulatory" evidence="2">
    <location>
        <begin position="201"/>
        <end position="274"/>
    </location>
</feature>
<dbReference type="EMBL" id="JAPDRK010000014">
    <property type="protein sequence ID" value="KAJ9606315.1"/>
    <property type="molecule type" value="Genomic_DNA"/>
</dbReference>
<evidence type="ECO:0000259" key="2">
    <source>
        <dbReference type="SMART" id="SM00906"/>
    </source>
</evidence>
<keyword evidence="1" id="KW-0539">Nucleus</keyword>
<dbReference type="CDD" id="cd12148">
    <property type="entry name" value="fungal_TF_MHR"/>
    <property type="match status" value="1"/>
</dbReference>
<dbReference type="PANTHER" id="PTHR46910:SF11">
    <property type="entry name" value="ZN(2)-C6 FUNGAL-TYPE DOMAIN-CONTAINING PROTEIN"/>
    <property type="match status" value="1"/>
</dbReference>
<dbReference type="Proteomes" id="UP001172673">
    <property type="component" value="Unassembled WGS sequence"/>
</dbReference>
<dbReference type="GO" id="GO:0003677">
    <property type="term" value="F:DNA binding"/>
    <property type="evidence" value="ECO:0007669"/>
    <property type="project" value="InterPro"/>
</dbReference>
<dbReference type="SMART" id="SM00906">
    <property type="entry name" value="Fungal_trans"/>
    <property type="match status" value="1"/>
</dbReference>
<evidence type="ECO:0000256" key="1">
    <source>
        <dbReference type="ARBA" id="ARBA00023242"/>
    </source>
</evidence>
<proteinExistence type="predicted"/>
<dbReference type="InterPro" id="IPR007219">
    <property type="entry name" value="XnlR_reg_dom"/>
</dbReference>
<dbReference type="AlphaFoldDB" id="A0AA38X3X0"/>
<evidence type="ECO:0000313" key="3">
    <source>
        <dbReference type="EMBL" id="KAJ9606315.1"/>
    </source>
</evidence>
<name>A0AA38X3X0_9EURO</name>
<dbReference type="Pfam" id="PF04082">
    <property type="entry name" value="Fungal_trans"/>
    <property type="match status" value="1"/>
</dbReference>
<accession>A0AA38X3X0</accession>
<comment type="caution">
    <text evidence="3">The sequence shown here is derived from an EMBL/GenBank/DDBJ whole genome shotgun (WGS) entry which is preliminary data.</text>
</comment>
<organism evidence="3 4">
    <name type="scientific">Cladophialophora chaetospira</name>
    <dbReference type="NCBI Taxonomy" id="386627"/>
    <lineage>
        <taxon>Eukaryota</taxon>
        <taxon>Fungi</taxon>
        <taxon>Dikarya</taxon>
        <taxon>Ascomycota</taxon>
        <taxon>Pezizomycotina</taxon>
        <taxon>Eurotiomycetes</taxon>
        <taxon>Chaetothyriomycetidae</taxon>
        <taxon>Chaetothyriales</taxon>
        <taxon>Herpotrichiellaceae</taxon>
        <taxon>Cladophialophora</taxon>
    </lineage>
</organism>
<evidence type="ECO:0000313" key="4">
    <source>
        <dbReference type="Proteomes" id="UP001172673"/>
    </source>
</evidence>
<dbReference type="InterPro" id="IPR050987">
    <property type="entry name" value="AtrR-like"/>
</dbReference>
<sequence length="581" mass="65654">MGFSARREIVQSLRTNVPGATLSPNPVPAFQAANEPSPVLETTTAGACSPASTSDSGHYVSSKLRPSPKLGFLLKYCFDELEIYYPCIDRADFYGRLSVLFVHDCSYGDGRTLIPKKPESLALAALTCTIVALATYLVGRSQSEDSADDEDTCGTDAWEWHLESRRLLTEHAWQNDPCLDVLRLHLLEVLFFTMVEQSQALSMAKAVAVELAFALELNNEAAWSKTTQREKEYRRLLWWMVYIIDRRISIRVGRPYLIQDSDCAVGEFTSLSRLYYLSNDTFEYGCNPADIDFGMNLWPRPSKPAEDWFAYLHFNVCWSRIAARAWDSCCSLRARQAVDLDEVNAVDQLLRNLERSLPPTLLWSPNGLASMVQAGNSDRFLRLRLIIFERINTLRLFIRSSPRTSTIPLLDWETAQTTETIASDTIDSAVGYLSLRNEARPWCTYLTLLLIDISSRIAPIVMRQAKNPTVPAYRVILSMVQAQDCLRNLGKSKLRITHKALARLKEISDDVNLAFETATSIPRLISIGHASFWPDGKPCKARIDSAQDVMPLDDWTLDMSEIWDADDLIELFSSQNFPLDF</sequence>
<dbReference type="GO" id="GO:0008270">
    <property type="term" value="F:zinc ion binding"/>
    <property type="evidence" value="ECO:0007669"/>
    <property type="project" value="InterPro"/>
</dbReference>
<dbReference type="GO" id="GO:0003700">
    <property type="term" value="F:DNA-binding transcription factor activity"/>
    <property type="evidence" value="ECO:0007669"/>
    <property type="project" value="InterPro"/>
</dbReference>
<protein>
    <recommendedName>
        <fullName evidence="2">Xylanolytic transcriptional activator regulatory domain-containing protein</fullName>
    </recommendedName>
</protein>
<keyword evidence="4" id="KW-1185">Reference proteome</keyword>
<reference evidence="3" key="1">
    <citation type="submission" date="2022-10" db="EMBL/GenBank/DDBJ databases">
        <title>Culturing micro-colonial fungi from biological soil crusts in the Mojave desert and describing Neophaeococcomyces mojavensis, and introducing the new genera and species Taxawa tesnikishii.</title>
        <authorList>
            <person name="Kurbessoian T."/>
            <person name="Stajich J.E."/>
        </authorList>
    </citation>
    <scope>NUCLEOTIDE SEQUENCE</scope>
    <source>
        <strain evidence="3">TK_41</strain>
    </source>
</reference>
<gene>
    <name evidence="3" type="ORF">H2200_009276</name>
</gene>